<dbReference type="PATRIC" id="fig|1423783.4.peg.1522"/>
<dbReference type="EMBL" id="AZFJ01000049">
    <property type="protein sequence ID" value="KRL86069.1"/>
    <property type="molecule type" value="Genomic_DNA"/>
</dbReference>
<comment type="caution">
    <text evidence="1">The sequence shown here is derived from an EMBL/GenBank/DDBJ whole genome shotgun (WGS) entry which is preliminary data.</text>
</comment>
<organism evidence="1 2">
    <name type="scientific">Lacticaseibacillus pantheris DSM 15945 = JCM 12539 = NBRC 106106</name>
    <dbReference type="NCBI Taxonomy" id="1423783"/>
    <lineage>
        <taxon>Bacteria</taxon>
        <taxon>Bacillati</taxon>
        <taxon>Bacillota</taxon>
        <taxon>Bacilli</taxon>
        <taxon>Lactobacillales</taxon>
        <taxon>Lactobacillaceae</taxon>
        <taxon>Lacticaseibacillus</taxon>
    </lineage>
</organism>
<evidence type="ECO:0000313" key="1">
    <source>
        <dbReference type="EMBL" id="KRL86069.1"/>
    </source>
</evidence>
<name>A0A0R1U4X8_9LACO</name>
<evidence type="ECO:0000313" key="2">
    <source>
        <dbReference type="Proteomes" id="UP000051922"/>
    </source>
</evidence>
<sequence>MRDLDVVASSGDLSRFEHDKQELRSSRMQTLRDLLGLLPEEGYGSEVADNFDQTLVDLKNVTNVDDLINRVTTFVNRNETRLPGAVRLYCVDALYLSHVRLVMDSPALLAHYHAPQLVQKYWRDLSRVNYWLKADYYIAYGLWDQWSADQQRRLLNSAMNPPGDMTFLWLQLLIRAEQVALRNGDGETVRLCIDLCRETTIPSVRTQQMFLLRIAKLTLVDALDHSMESVAALDQLQDDLAIVATPFYCDLLRDTRAALTTAHNNGLVVATSNKHKKSPS</sequence>
<keyword evidence="2" id="KW-1185">Reference proteome</keyword>
<proteinExistence type="predicted"/>
<gene>
    <name evidence="1" type="ORF">FC50_GL001481</name>
</gene>
<dbReference type="Proteomes" id="UP000051922">
    <property type="component" value="Unassembled WGS sequence"/>
</dbReference>
<protein>
    <submittedName>
        <fullName evidence="1">Uncharacterized protein</fullName>
    </submittedName>
</protein>
<accession>A0A0R1U4X8</accession>
<dbReference type="AlphaFoldDB" id="A0A0R1U4X8"/>
<reference evidence="1 2" key="1">
    <citation type="journal article" date="2015" name="Genome Announc.">
        <title>Expanding the biotechnology potential of lactobacilli through comparative genomics of 213 strains and associated genera.</title>
        <authorList>
            <person name="Sun Z."/>
            <person name="Harris H.M."/>
            <person name="McCann A."/>
            <person name="Guo C."/>
            <person name="Argimon S."/>
            <person name="Zhang W."/>
            <person name="Yang X."/>
            <person name="Jeffery I.B."/>
            <person name="Cooney J.C."/>
            <person name="Kagawa T.F."/>
            <person name="Liu W."/>
            <person name="Song Y."/>
            <person name="Salvetti E."/>
            <person name="Wrobel A."/>
            <person name="Rasinkangas P."/>
            <person name="Parkhill J."/>
            <person name="Rea M.C."/>
            <person name="O'Sullivan O."/>
            <person name="Ritari J."/>
            <person name="Douillard F.P."/>
            <person name="Paul Ross R."/>
            <person name="Yang R."/>
            <person name="Briner A.E."/>
            <person name="Felis G.E."/>
            <person name="de Vos W.M."/>
            <person name="Barrangou R."/>
            <person name="Klaenhammer T.R."/>
            <person name="Caufield P.W."/>
            <person name="Cui Y."/>
            <person name="Zhang H."/>
            <person name="O'Toole P.W."/>
        </authorList>
    </citation>
    <scope>NUCLEOTIDE SEQUENCE [LARGE SCALE GENOMIC DNA]</scope>
    <source>
        <strain evidence="1 2">DSM 15945</strain>
    </source>
</reference>